<dbReference type="AlphaFoldDB" id="A0A7N9ID90"/>
<feature type="compositionally biased region" description="Polar residues" evidence="1">
    <location>
        <begin position="9"/>
        <end position="22"/>
    </location>
</feature>
<reference evidence="2 3" key="1">
    <citation type="submission" date="2013-03" db="EMBL/GenBank/DDBJ databases">
        <authorList>
            <person name="Warren W."/>
            <person name="Wilson R.K."/>
        </authorList>
    </citation>
    <scope>NUCLEOTIDE SEQUENCE</scope>
</reference>
<reference evidence="2" key="3">
    <citation type="submission" date="2025-09" db="UniProtKB">
        <authorList>
            <consortium name="Ensembl"/>
        </authorList>
    </citation>
    <scope>IDENTIFICATION</scope>
</reference>
<dbReference type="InterPro" id="IPR042234">
    <property type="entry name" value="WDFY1/WDFY2"/>
</dbReference>
<feature type="compositionally biased region" description="Basic and acidic residues" evidence="1">
    <location>
        <begin position="29"/>
        <end position="44"/>
    </location>
</feature>
<evidence type="ECO:0000313" key="2">
    <source>
        <dbReference type="Ensembl" id="ENSMFAP00000054478.1"/>
    </source>
</evidence>
<evidence type="ECO:0000313" key="3">
    <source>
        <dbReference type="Proteomes" id="UP000233100"/>
    </source>
</evidence>
<dbReference type="PANTHER" id="PTHR46189">
    <property type="entry name" value="LD41958P"/>
    <property type="match status" value="1"/>
</dbReference>
<organism evidence="2 3">
    <name type="scientific">Macaca fascicularis</name>
    <name type="common">Crab-eating macaque</name>
    <name type="synonym">Cynomolgus monkey</name>
    <dbReference type="NCBI Taxonomy" id="9541"/>
    <lineage>
        <taxon>Eukaryota</taxon>
        <taxon>Metazoa</taxon>
        <taxon>Chordata</taxon>
        <taxon>Craniata</taxon>
        <taxon>Vertebrata</taxon>
        <taxon>Euteleostomi</taxon>
        <taxon>Mammalia</taxon>
        <taxon>Eutheria</taxon>
        <taxon>Euarchontoglires</taxon>
        <taxon>Primates</taxon>
        <taxon>Haplorrhini</taxon>
        <taxon>Catarrhini</taxon>
        <taxon>Cercopithecidae</taxon>
        <taxon>Cercopithecinae</taxon>
        <taxon>Macaca</taxon>
    </lineage>
</organism>
<dbReference type="Ensembl" id="ENSMFAT00000089418.1">
    <property type="protein sequence ID" value="ENSMFAP00000054478.1"/>
    <property type="gene ID" value="ENSMFAG00000042459.2"/>
</dbReference>
<reference evidence="2" key="2">
    <citation type="submission" date="2025-08" db="UniProtKB">
        <authorList>
            <consortium name="Ensembl"/>
        </authorList>
    </citation>
    <scope>IDENTIFICATION</scope>
</reference>
<dbReference type="GeneTree" id="ENSGT00940000158527"/>
<dbReference type="Bgee" id="ENSMFAG00000042459">
    <property type="expression patterns" value="Expressed in liver and 13 other cell types or tissues"/>
</dbReference>
<dbReference type="PANTHER" id="PTHR46189:SF3">
    <property type="entry name" value="WD REPEAT AND FYVE DOMAIN-CONTAINING PROTEIN 2"/>
    <property type="match status" value="1"/>
</dbReference>
<feature type="region of interest" description="Disordered" evidence="1">
    <location>
        <begin position="1"/>
        <end position="44"/>
    </location>
</feature>
<keyword evidence="3" id="KW-1185">Reference proteome</keyword>
<dbReference type="GO" id="GO:0005769">
    <property type="term" value="C:early endosome"/>
    <property type="evidence" value="ECO:0007669"/>
    <property type="project" value="TreeGrafter"/>
</dbReference>
<protein>
    <submittedName>
        <fullName evidence="2">WD repeat and FYVE domain containing 2</fullName>
    </submittedName>
</protein>
<dbReference type="GO" id="GO:0045600">
    <property type="term" value="P:positive regulation of fat cell differentiation"/>
    <property type="evidence" value="ECO:0007669"/>
    <property type="project" value="TreeGrafter"/>
</dbReference>
<evidence type="ECO:0000256" key="1">
    <source>
        <dbReference type="SAM" id="MobiDB-lite"/>
    </source>
</evidence>
<gene>
    <name evidence="2" type="primary">WDFY2</name>
</gene>
<name>A0A7N9ID90_MACFA</name>
<accession>A0A7N9ID90</accession>
<sequence length="291" mass="30806">EASRLVPTFTGQRSSLATNNALHPQRLLDSSESRPREPRPERDSHFTFHLPVLLSADTSSENPSLFQVYDVRPLLFPVLLRRSFPRPASALFSGNFEGAWPPASASPGIPASCSRFPLLLHHPPGSGPALAPTSGHPCGRPRPQGSALRLSAPPLVVAPACIPVVAVLVPEAGSAESFPREEARLCSPVSGVPLRPARVSVSTCVRAPAVSSARPRGAIGGGAQDAPPPPMAAEIQPKPLTRKPILLQRMEGSQEVVNMAVIVPKEEGVISVSEDRSNGKHCKHTPASILQ</sequence>
<proteinExistence type="predicted"/>
<dbReference type="Proteomes" id="UP000233100">
    <property type="component" value="Chromosome 17"/>
</dbReference>